<dbReference type="InterPro" id="IPR045187">
    <property type="entry name" value="CcO_II"/>
</dbReference>
<protein>
    <recommendedName>
        <fullName evidence="15">Cytochrome c oxidase subunit 2</fullName>
        <ecNumber evidence="15">7.1.1.9</ecNumber>
    </recommendedName>
</protein>
<proteinExistence type="inferred from homology"/>
<evidence type="ECO:0000256" key="14">
    <source>
        <dbReference type="RuleBase" id="RU000456"/>
    </source>
</evidence>
<evidence type="ECO:0000256" key="13">
    <source>
        <dbReference type="ARBA" id="ARBA00047816"/>
    </source>
</evidence>
<evidence type="ECO:0000256" key="11">
    <source>
        <dbReference type="ARBA" id="ARBA00023136"/>
    </source>
</evidence>
<feature type="transmembrane region" description="Helical" evidence="17">
    <location>
        <begin position="79"/>
        <end position="97"/>
    </location>
</feature>
<dbReference type="InterPro" id="IPR036257">
    <property type="entry name" value="Cyt_c_oxidase_su2_TM_sf"/>
</dbReference>
<dbReference type="GO" id="GO:0042773">
    <property type="term" value="P:ATP synthesis coupled electron transport"/>
    <property type="evidence" value="ECO:0007669"/>
    <property type="project" value="TreeGrafter"/>
</dbReference>
<dbReference type="SUPFAM" id="SSF49503">
    <property type="entry name" value="Cupredoxins"/>
    <property type="match status" value="1"/>
</dbReference>
<dbReference type="GO" id="GO:0005886">
    <property type="term" value="C:plasma membrane"/>
    <property type="evidence" value="ECO:0007669"/>
    <property type="project" value="UniProtKB-SubCell"/>
</dbReference>
<reference evidence="18 19" key="1">
    <citation type="submission" date="2018-12" db="EMBL/GenBank/DDBJ databases">
        <authorList>
            <consortium name="Pathogen Informatics"/>
        </authorList>
    </citation>
    <scope>NUCLEOTIDE SEQUENCE [LARGE SCALE GENOMIC DNA]</scope>
    <source>
        <strain evidence="18 19">NCTC13652</strain>
    </source>
</reference>
<dbReference type="Pfam" id="PF00116">
    <property type="entry name" value="COX2"/>
    <property type="match status" value="1"/>
</dbReference>
<dbReference type="Proteomes" id="UP000277858">
    <property type="component" value="Chromosome"/>
</dbReference>
<comment type="similarity">
    <text evidence="2 14">Belongs to the cytochrome c oxidase subunit 2 family.</text>
</comment>
<comment type="cofactor">
    <cofactor evidence="15">
        <name>Cu cation</name>
        <dbReference type="ChEBI" id="CHEBI:23378"/>
    </cofactor>
    <text evidence="15">Binds a copper A center.</text>
</comment>
<evidence type="ECO:0000256" key="3">
    <source>
        <dbReference type="ARBA" id="ARBA00022448"/>
    </source>
</evidence>
<dbReference type="OrthoDB" id="9781261at2"/>
<dbReference type="GO" id="GO:0004129">
    <property type="term" value="F:cytochrome-c oxidase activity"/>
    <property type="evidence" value="ECO:0007669"/>
    <property type="project" value="UniProtKB-EC"/>
</dbReference>
<name>A0A3S4V1D3_9ACTN</name>
<keyword evidence="19" id="KW-1185">Reference proteome</keyword>
<keyword evidence="8 14" id="KW-0249">Electron transport</keyword>
<dbReference type="PANTHER" id="PTHR22888">
    <property type="entry name" value="CYTOCHROME C OXIDASE, SUBUNIT II"/>
    <property type="match status" value="1"/>
</dbReference>
<dbReference type="Pfam" id="PF02790">
    <property type="entry name" value="COX2_TM"/>
    <property type="match status" value="1"/>
</dbReference>
<dbReference type="SUPFAM" id="SSF81464">
    <property type="entry name" value="Cytochrome c oxidase subunit II-like, transmembrane region"/>
    <property type="match status" value="1"/>
</dbReference>
<evidence type="ECO:0000256" key="1">
    <source>
        <dbReference type="ARBA" id="ARBA00004141"/>
    </source>
</evidence>
<dbReference type="GO" id="GO:0005507">
    <property type="term" value="F:copper ion binding"/>
    <property type="evidence" value="ECO:0007669"/>
    <property type="project" value="InterPro"/>
</dbReference>
<keyword evidence="11 17" id="KW-0472">Membrane</keyword>
<evidence type="ECO:0000256" key="5">
    <source>
        <dbReference type="ARBA" id="ARBA00022692"/>
    </source>
</evidence>
<dbReference type="EC" id="7.1.1.9" evidence="15"/>
<evidence type="ECO:0000256" key="16">
    <source>
        <dbReference type="SAM" id="MobiDB-lite"/>
    </source>
</evidence>
<sequence>MLSACSSQTQGQAARFGLVDGASDRAAHMESMWTGAWIAALIVGVFVWGLIIFAVVRFRRRSGDPEIPRQSRYHLPLEVLYTMVPFLIIGVLFFYTVRTQSSVLAKDTKPQHTINVVGQKWSWTFNYMEADNPAAGSVVTREAGTIEKIPDLYLPVNESVRFHLNSADVIHSFWVPAFYFKMDVIPGHPNQFDLTPTRVGVYDGKCAEFCGTYHANMLFKVHVVPVSEYNAHLQKLKAAGQTGEVKAPASVTTLAGSSPSQEGSEGK</sequence>
<evidence type="ECO:0000313" key="18">
    <source>
        <dbReference type="EMBL" id="VEI02578.1"/>
    </source>
</evidence>
<evidence type="ECO:0000256" key="2">
    <source>
        <dbReference type="ARBA" id="ARBA00007866"/>
    </source>
</evidence>
<comment type="catalytic activity">
    <reaction evidence="13 15">
        <text>4 Fe(II)-[cytochrome c] + O2 + 8 H(+)(in) = 4 Fe(III)-[cytochrome c] + 2 H2O + 4 H(+)(out)</text>
        <dbReference type="Rhea" id="RHEA:11436"/>
        <dbReference type="Rhea" id="RHEA-COMP:10350"/>
        <dbReference type="Rhea" id="RHEA-COMP:14399"/>
        <dbReference type="ChEBI" id="CHEBI:15377"/>
        <dbReference type="ChEBI" id="CHEBI:15378"/>
        <dbReference type="ChEBI" id="CHEBI:15379"/>
        <dbReference type="ChEBI" id="CHEBI:29033"/>
        <dbReference type="ChEBI" id="CHEBI:29034"/>
        <dbReference type="EC" id="7.1.1.9"/>
    </reaction>
</comment>
<evidence type="ECO:0000256" key="10">
    <source>
        <dbReference type="ARBA" id="ARBA00023008"/>
    </source>
</evidence>
<accession>A0A3S4V1D3</accession>
<evidence type="ECO:0000256" key="9">
    <source>
        <dbReference type="ARBA" id="ARBA00022989"/>
    </source>
</evidence>
<dbReference type="PRINTS" id="PR01166">
    <property type="entry name" value="CYCOXIDASEII"/>
</dbReference>
<comment type="subcellular location">
    <subcellularLocation>
        <location evidence="14">Cell membrane</location>
        <topology evidence="14">Multi-pass membrane protein</topology>
    </subcellularLocation>
    <subcellularLocation>
        <location evidence="1">Membrane</location>
        <topology evidence="1">Multi-pass membrane protein</topology>
    </subcellularLocation>
</comment>
<feature type="transmembrane region" description="Helical" evidence="17">
    <location>
        <begin position="36"/>
        <end position="58"/>
    </location>
</feature>
<evidence type="ECO:0000256" key="6">
    <source>
        <dbReference type="ARBA" id="ARBA00022723"/>
    </source>
</evidence>
<evidence type="ECO:0000256" key="7">
    <source>
        <dbReference type="ARBA" id="ARBA00022967"/>
    </source>
</evidence>
<dbReference type="InterPro" id="IPR001505">
    <property type="entry name" value="Copper_CuA"/>
</dbReference>
<dbReference type="InterPro" id="IPR011759">
    <property type="entry name" value="Cyt_c_oxidase_su2_TM_dom"/>
</dbReference>
<dbReference type="PROSITE" id="PS00078">
    <property type="entry name" value="COX2"/>
    <property type="match status" value="1"/>
</dbReference>
<keyword evidence="6 15" id="KW-0479">Metal-binding</keyword>
<dbReference type="NCBIfam" id="TIGR02866">
    <property type="entry name" value="CoxB"/>
    <property type="match status" value="1"/>
</dbReference>
<dbReference type="PROSITE" id="PS50857">
    <property type="entry name" value="COX2_CUA"/>
    <property type="match status" value="1"/>
</dbReference>
<dbReference type="Gene3D" id="1.10.287.90">
    <property type="match status" value="1"/>
</dbReference>
<evidence type="ECO:0000256" key="8">
    <source>
        <dbReference type="ARBA" id="ARBA00022982"/>
    </source>
</evidence>
<keyword evidence="5 14" id="KW-0812">Transmembrane</keyword>
<dbReference type="CDD" id="cd13919">
    <property type="entry name" value="CuRO_HCO_II_like_5"/>
    <property type="match status" value="1"/>
</dbReference>
<keyword evidence="7" id="KW-1278">Translocase</keyword>
<evidence type="ECO:0000256" key="4">
    <source>
        <dbReference type="ARBA" id="ARBA00022660"/>
    </source>
</evidence>
<feature type="region of interest" description="Disordered" evidence="16">
    <location>
        <begin position="244"/>
        <end position="267"/>
    </location>
</feature>
<keyword evidence="18" id="KW-0560">Oxidoreductase</keyword>
<dbReference type="EMBL" id="LR134473">
    <property type="protein sequence ID" value="VEI02578.1"/>
    <property type="molecule type" value="Genomic_DNA"/>
</dbReference>
<evidence type="ECO:0000256" key="17">
    <source>
        <dbReference type="SAM" id="Phobius"/>
    </source>
</evidence>
<dbReference type="Gene3D" id="2.60.40.420">
    <property type="entry name" value="Cupredoxins - blue copper proteins"/>
    <property type="match status" value="1"/>
</dbReference>
<dbReference type="GO" id="GO:0016491">
    <property type="term" value="F:oxidoreductase activity"/>
    <property type="evidence" value="ECO:0007669"/>
    <property type="project" value="UniProtKB-KW"/>
</dbReference>
<evidence type="ECO:0000256" key="12">
    <source>
        <dbReference type="ARBA" id="ARBA00024688"/>
    </source>
</evidence>
<keyword evidence="4 14" id="KW-0679">Respiratory chain</keyword>
<organism evidence="18 19">
    <name type="scientific">Acidipropionibacterium jensenii</name>
    <dbReference type="NCBI Taxonomy" id="1749"/>
    <lineage>
        <taxon>Bacteria</taxon>
        <taxon>Bacillati</taxon>
        <taxon>Actinomycetota</taxon>
        <taxon>Actinomycetes</taxon>
        <taxon>Propionibacteriales</taxon>
        <taxon>Propionibacteriaceae</taxon>
        <taxon>Acidipropionibacterium</taxon>
    </lineage>
</organism>
<evidence type="ECO:0000256" key="15">
    <source>
        <dbReference type="RuleBase" id="RU004024"/>
    </source>
</evidence>
<feature type="compositionally biased region" description="Polar residues" evidence="16">
    <location>
        <begin position="250"/>
        <end position="267"/>
    </location>
</feature>
<keyword evidence="3 14" id="KW-0813">Transport</keyword>
<dbReference type="InterPro" id="IPR008972">
    <property type="entry name" value="Cupredoxin"/>
</dbReference>
<dbReference type="InterPro" id="IPR002429">
    <property type="entry name" value="CcO_II-like_C"/>
</dbReference>
<keyword evidence="10 15" id="KW-0186">Copper</keyword>
<keyword evidence="9 17" id="KW-1133">Transmembrane helix</keyword>
<comment type="function">
    <text evidence="12 15">Subunits I and II form the functional core of the enzyme complex. Electrons originating in cytochrome c are transferred via heme a and Cu(A) to the binuclear center formed by heme a3 and Cu(B).</text>
</comment>
<dbReference type="STRING" id="1122997.GCA_000425285_01103"/>
<dbReference type="InterPro" id="IPR014222">
    <property type="entry name" value="Cyt_c_oxidase_su2"/>
</dbReference>
<evidence type="ECO:0000313" key="19">
    <source>
        <dbReference type="Proteomes" id="UP000277858"/>
    </source>
</evidence>
<dbReference type="PANTHER" id="PTHR22888:SF9">
    <property type="entry name" value="CYTOCHROME C OXIDASE SUBUNIT 2"/>
    <property type="match status" value="1"/>
</dbReference>
<dbReference type="AlphaFoldDB" id="A0A3S4V1D3"/>
<gene>
    <name evidence="18" type="primary">ctaC</name>
    <name evidence="18" type="ORF">NCTC13652_00757</name>
</gene>